<keyword evidence="7 11" id="KW-0862">Zinc</keyword>
<feature type="binding site" evidence="11">
    <location>
        <position position="476"/>
    </location>
    <ligand>
        <name>Zn(2+)</name>
        <dbReference type="ChEBI" id="CHEBI:29105"/>
        <label>1</label>
    </ligand>
</feature>
<dbReference type="NCBIfam" id="NF004065">
    <property type="entry name" value="PRK05580.1-1"/>
    <property type="match status" value="1"/>
</dbReference>
<organism evidence="14 15">
    <name type="scientific">Alteromonas gilva</name>
    <dbReference type="NCBI Taxonomy" id="2987522"/>
    <lineage>
        <taxon>Bacteria</taxon>
        <taxon>Pseudomonadati</taxon>
        <taxon>Pseudomonadota</taxon>
        <taxon>Gammaproteobacteria</taxon>
        <taxon>Alteromonadales</taxon>
        <taxon>Alteromonadaceae</taxon>
        <taxon>Alteromonas/Salinimonas group</taxon>
        <taxon>Alteromonas</taxon>
    </lineage>
</organism>
<keyword evidence="10 11" id="KW-0413">Isomerase</keyword>
<reference evidence="14 15" key="1">
    <citation type="submission" date="2022-10" db="EMBL/GenBank/DDBJ databases">
        <title>Alteromonas sp. chi3 Genome sequencing.</title>
        <authorList>
            <person name="Park S."/>
        </authorList>
    </citation>
    <scope>NUCLEOTIDE SEQUENCE [LARGE SCALE GENOMIC DNA]</scope>
    <source>
        <strain evidence="15">chi3</strain>
    </source>
</reference>
<protein>
    <recommendedName>
        <fullName evidence="11">Replication restart protein PriA</fullName>
    </recommendedName>
    <alternativeName>
        <fullName evidence="11">ATP-dependent DNA helicase PriA</fullName>
        <ecNumber evidence="11">5.6.2.4</ecNumber>
    </alternativeName>
    <alternativeName>
        <fullName evidence="11">DNA 3'-5' helicase PriA</fullName>
    </alternativeName>
</protein>
<dbReference type="InterPro" id="IPR041236">
    <property type="entry name" value="PriA_C"/>
</dbReference>
<gene>
    <name evidence="11 14" type="primary">priA</name>
    <name evidence="14" type="ORF">OIK42_16470</name>
</gene>
<dbReference type="RefSeq" id="WP_273642171.1">
    <property type="nucleotide sequence ID" value="NZ_JAQQXP010000003.1"/>
</dbReference>
<dbReference type="EC" id="5.6.2.4" evidence="11"/>
<dbReference type="PROSITE" id="PS51192">
    <property type="entry name" value="HELICASE_ATP_BIND_1"/>
    <property type="match status" value="1"/>
</dbReference>
<keyword evidence="3 11" id="KW-0479">Metal-binding</keyword>
<dbReference type="GO" id="GO:0016787">
    <property type="term" value="F:hydrolase activity"/>
    <property type="evidence" value="ECO:0007669"/>
    <property type="project" value="UniProtKB-KW"/>
</dbReference>
<dbReference type="InterPro" id="IPR001650">
    <property type="entry name" value="Helicase_C-like"/>
</dbReference>
<evidence type="ECO:0000259" key="12">
    <source>
        <dbReference type="PROSITE" id="PS51192"/>
    </source>
</evidence>
<dbReference type="InterPro" id="IPR042115">
    <property type="entry name" value="PriA_3primeBD_sf"/>
</dbReference>
<dbReference type="PANTHER" id="PTHR30580">
    <property type="entry name" value="PRIMOSOMAL PROTEIN N"/>
    <property type="match status" value="1"/>
</dbReference>
<dbReference type="Proteomes" id="UP001218788">
    <property type="component" value="Unassembled WGS sequence"/>
</dbReference>
<evidence type="ECO:0000256" key="8">
    <source>
        <dbReference type="ARBA" id="ARBA00022840"/>
    </source>
</evidence>
<evidence type="ECO:0000259" key="13">
    <source>
        <dbReference type="PROSITE" id="PS51194"/>
    </source>
</evidence>
<dbReference type="Gene3D" id="3.40.1440.60">
    <property type="entry name" value="PriA, 3(prime) DNA-binding domain"/>
    <property type="match status" value="1"/>
</dbReference>
<feature type="domain" description="Helicase ATP-binding" evidence="12">
    <location>
        <begin position="211"/>
        <end position="377"/>
    </location>
</feature>
<dbReference type="EMBL" id="JAQQXP010000003">
    <property type="protein sequence ID" value="MDC8832352.1"/>
    <property type="molecule type" value="Genomic_DNA"/>
</dbReference>
<evidence type="ECO:0000256" key="10">
    <source>
        <dbReference type="ARBA" id="ARBA00023235"/>
    </source>
</evidence>
<dbReference type="PANTHER" id="PTHR30580:SF0">
    <property type="entry name" value="PRIMOSOMAL PROTEIN N"/>
    <property type="match status" value="1"/>
</dbReference>
<comment type="catalytic activity">
    <reaction evidence="11">
        <text>Couples ATP hydrolysis with the unwinding of duplex DNA by translocating in the 3'-5' direction.</text>
        <dbReference type="EC" id="5.6.2.4"/>
    </reaction>
</comment>
<feature type="binding site" evidence="11">
    <location>
        <position position="479"/>
    </location>
    <ligand>
        <name>Zn(2+)</name>
        <dbReference type="ChEBI" id="CHEBI:29105"/>
        <label>1</label>
    </ligand>
</feature>
<feature type="binding site" evidence="11">
    <location>
        <position position="436"/>
    </location>
    <ligand>
        <name>Zn(2+)</name>
        <dbReference type="ChEBI" id="CHEBI:29105"/>
        <label>1</label>
    </ligand>
</feature>
<dbReference type="SUPFAM" id="SSF52540">
    <property type="entry name" value="P-loop containing nucleoside triphosphate hydrolases"/>
    <property type="match status" value="2"/>
</dbReference>
<evidence type="ECO:0000313" key="15">
    <source>
        <dbReference type="Proteomes" id="UP001218788"/>
    </source>
</evidence>
<evidence type="ECO:0000256" key="6">
    <source>
        <dbReference type="ARBA" id="ARBA00022806"/>
    </source>
</evidence>
<dbReference type="Gene3D" id="3.40.50.300">
    <property type="entry name" value="P-loop containing nucleotide triphosphate hydrolases"/>
    <property type="match status" value="2"/>
</dbReference>
<feature type="binding site" evidence="11">
    <location>
        <position position="439"/>
    </location>
    <ligand>
        <name>Zn(2+)</name>
        <dbReference type="ChEBI" id="CHEBI:29105"/>
        <label>1</label>
    </ligand>
</feature>
<comment type="similarity">
    <text evidence="11">Belongs to the helicase family. PriA subfamily.</text>
</comment>
<evidence type="ECO:0000256" key="11">
    <source>
        <dbReference type="HAMAP-Rule" id="MF_00983"/>
    </source>
</evidence>
<dbReference type="InterPro" id="IPR040498">
    <property type="entry name" value="PriA_CRR"/>
</dbReference>
<dbReference type="InterPro" id="IPR027417">
    <property type="entry name" value="P-loop_NTPase"/>
</dbReference>
<comment type="cofactor">
    <cofactor evidence="11">
        <name>Zn(2+)</name>
        <dbReference type="ChEBI" id="CHEBI:29105"/>
    </cofactor>
    <text evidence="11">Binds 2 zinc ions per subunit.</text>
</comment>
<keyword evidence="4 11" id="KW-0547">Nucleotide-binding</keyword>
<feature type="domain" description="Helicase C-terminal" evidence="13">
    <location>
        <begin position="447"/>
        <end position="633"/>
    </location>
</feature>
<dbReference type="NCBIfam" id="TIGR00595">
    <property type="entry name" value="priA"/>
    <property type="match status" value="1"/>
</dbReference>
<comment type="subunit">
    <text evidence="11">Component of the replication restart primosome.</text>
</comment>
<feature type="binding site" evidence="11">
    <location>
        <position position="466"/>
    </location>
    <ligand>
        <name>Zn(2+)</name>
        <dbReference type="ChEBI" id="CHEBI:29105"/>
        <label>2</label>
    </ligand>
</feature>
<dbReference type="SMART" id="SM00487">
    <property type="entry name" value="DEXDc"/>
    <property type="match status" value="1"/>
</dbReference>
<dbReference type="NCBIfam" id="NF004067">
    <property type="entry name" value="PRK05580.1-4"/>
    <property type="match status" value="1"/>
</dbReference>
<dbReference type="SMART" id="SM00490">
    <property type="entry name" value="HELICc"/>
    <property type="match status" value="1"/>
</dbReference>
<dbReference type="InterPro" id="IPR011545">
    <property type="entry name" value="DEAD/DEAH_box_helicase_dom"/>
</dbReference>
<evidence type="ECO:0000256" key="4">
    <source>
        <dbReference type="ARBA" id="ARBA00022741"/>
    </source>
</evidence>
<feature type="binding site" evidence="11">
    <location>
        <position position="445"/>
    </location>
    <ligand>
        <name>Zn(2+)</name>
        <dbReference type="ChEBI" id="CHEBI:29105"/>
        <label>2</label>
    </ligand>
</feature>
<keyword evidence="1 11" id="KW-0639">Primosome</keyword>
<dbReference type="InterPro" id="IPR005259">
    <property type="entry name" value="PriA"/>
</dbReference>
<feature type="binding site" evidence="11">
    <location>
        <position position="463"/>
    </location>
    <ligand>
        <name>Zn(2+)</name>
        <dbReference type="ChEBI" id="CHEBI:29105"/>
        <label>2</label>
    </ligand>
</feature>
<evidence type="ECO:0000256" key="2">
    <source>
        <dbReference type="ARBA" id="ARBA00022705"/>
    </source>
</evidence>
<dbReference type="Pfam" id="PF00271">
    <property type="entry name" value="Helicase_C"/>
    <property type="match status" value="1"/>
</dbReference>
<dbReference type="InterPro" id="IPR041222">
    <property type="entry name" value="PriA_3primeBD"/>
</dbReference>
<proteinExistence type="inferred from homology"/>
<keyword evidence="6 11" id="KW-0347">Helicase</keyword>
<evidence type="ECO:0000256" key="1">
    <source>
        <dbReference type="ARBA" id="ARBA00022515"/>
    </source>
</evidence>
<comment type="catalytic activity">
    <reaction evidence="11">
        <text>ATP + H2O = ADP + phosphate + H(+)</text>
        <dbReference type="Rhea" id="RHEA:13065"/>
        <dbReference type="ChEBI" id="CHEBI:15377"/>
        <dbReference type="ChEBI" id="CHEBI:15378"/>
        <dbReference type="ChEBI" id="CHEBI:30616"/>
        <dbReference type="ChEBI" id="CHEBI:43474"/>
        <dbReference type="ChEBI" id="CHEBI:456216"/>
        <dbReference type="EC" id="5.6.2.4"/>
    </reaction>
</comment>
<accession>A0ABT5L668</accession>
<comment type="function">
    <text evidence="11">Initiates the restart of stalled replication forks, which reloads the replicative helicase on sites other than the origin of replication. Recognizes and binds to abandoned replication forks and remodels them to uncover a helicase loading site. Promotes assembly of the primosome at these replication forks.</text>
</comment>
<dbReference type="InterPro" id="IPR014001">
    <property type="entry name" value="Helicase_ATP-bd"/>
</dbReference>
<name>A0ABT5L668_9ALTE</name>
<dbReference type="Pfam" id="PF00270">
    <property type="entry name" value="DEAD"/>
    <property type="match status" value="1"/>
</dbReference>
<evidence type="ECO:0000313" key="14">
    <source>
        <dbReference type="EMBL" id="MDC8832352.1"/>
    </source>
</evidence>
<keyword evidence="2 11" id="KW-0235">DNA replication</keyword>
<keyword evidence="8 11" id="KW-0067">ATP-binding</keyword>
<evidence type="ECO:0000256" key="7">
    <source>
        <dbReference type="ARBA" id="ARBA00022833"/>
    </source>
</evidence>
<keyword evidence="15" id="KW-1185">Reference proteome</keyword>
<keyword evidence="5 11" id="KW-0378">Hydrolase</keyword>
<evidence type="ECO:0000256" key="3">
    <source>
        <dbReference type="ARBA" id="ARBA00022723"/>
    </source>
</evidence>
<dbReference type="HAMAP" id="MF_00983">
    <property type="entry name" value="PriA"/>
    <property type="match status" value="1"/>
</dbReference>
<keyword evidence="9 11" id="KW-0238">DNA-binding</keyword>
<dbReference type="Pfam" id="PF18074">
    <property type="entry name" value="PriA_C"/>
    <property type="match status" value="1"/>
</dbReference>
<dbReference type="Pfam" id="PF18319">
    <property type="entry name" value="Zn_ribbon_PriA"/>
    <property type="match status" value="1"/>
</dbReference>
<evidence type="ECO:0000256" key="5">
    <source>
        <dbReference type="ARBA" id="ARBA00022801"/>
    </source>
</evidence>
<comment type="caution">
    <text evidence="14">The sequence shown here is derived from an EMBL/GenBank/DDBJ whole genome shotgun (WGS) entry which is preliminary data.</text>
</comment>
<dbReference type="PROSITE" id="PS51194">
    <property type="entry name" value="HELICASE_CTER"/>
    <property type="match status" value="1"/>
</dbReference>
<dbReference type="CDD" id="cd17929">
    <property type="entry name" value="DEXHc_priA"/>
    <property type="match status" value="1"/>
</dbReference>
<sequence>MPIIDVAVPVPLRQTFSYSSEQLVAVGARVKVPFGRRQLVGVVVASRAEPEHSSENDTPVKLKAIAEVLDNSPLFNTTLIALAQWLSGYYHHPIGEVWATLMPSKLRKGALLSDAQPGWMLSEEGHDPKAIAGLRGKKQQQCLELLNQGPLASDEVKAQFSAAVIKALEDKGLIEATLITHPPAGDWQHFTLQQTPPTASTEQGVAIAAINQQPGQFVPYLLDGVTGSGKTEVYLQVIEPVLRQGRQVLILVPEIGLTPQTVGRFERRFGIAVGVLHSQMTDTARLQVWQQARRGDIGIIIGTRSAIFTPLKSPGMIIVDEEHDESFKQQDGLRYHARDLAVKRAHNEQVPLILGSATPSLESLNNALNKRYTHLTLQHRAGGASHTQLKVLDSRDQPLHAGIAQGLISIMRSHLQQGNQVLVFLNRRGFAPAVLCHHCGQSVDCASCERPFTYHKSQGRLQCHHCGASRRMPTQCGSCHSADLQTSGIGTEQLEQGLGKLFPDIAQVRIDSDAVKGKDKLINRLDEINARKYQLLVGTQILSKGHHFPHVTLVVVLDCDGALFSADFRAAEKLAQLITQLAGRAGRANKPGEMWLQTDNPGHPLLQDLINNGFSHFARQALQERKLAQLPPLSSQAVFRGEANDASQVINFLQQVKQCYGVSADVAHGSFIGPLPCLIEKRQGRFRFMLIMQCQQRAALHSWLKHHLKDVESLPLAAKVRWSLDIDPVDFS</sequence>
<dbReference type="Pfam" id="PF17764">
    <property type="entry name" value="PriA_3primeBD"/>
    <property type="match status" value="1"/>
</dbReference>
<evidence type="ECO:0000256" key="9">
    <source>
        <dbReference type="ARBA" id="ARBA00023125"/>
    </source>
</evidence>
<feature type="binding site" evidence="11">
    <location>
        <position position="448"/>
    </location>
    <ligand>
        <name>Zn(2+)</name>
        <dbReference type="ChEBI" id="CHEBI:29105"/>
        <label>2</label>
    </ligand>
</feature>